<evidence type="ECO:0000313" key="1">
    <source>
        <dbReference type="EMBL" id="SON51467.1"/>
    </source>
</evidence>
<dbReference type="EMBL" id="LT960611">
    <property type="protein sequence ID" value="SON51467.1"/>
    <property type="molecule type" value="Genomic_DNA"/>
</dbReference>
<accession>A0A2N8ZHU3</accession>
<gene>
    <name evidence="1" type="ORF">VTAP4600_A3520</name>
    <name evidence="2" type="ORF">VTAP4600_P0085</name>
</gene>
<proteinExistence type="predicted"/>
<dbReference type="KEGG" id="vta:A3520"/>
<protein>
    <submittedName>
        <fullName evidence="1">Uncharacterized protein</fullName>
    </submittedName>
</protein>
<reference evidence="1 3" key="1">
    <citation type="submission" date="2017-10" db="EMBL/GenBank/DDBJ databases">
        <authorList>
            <person name="Banno H."/>
            <person name="Chua N.-H."/>
        </authorList>
    </citation>
    <scope>NUCLEOTIDE SEQUENCE [LARGE SCALE GENOMIC DNA]</scope>
    <source>
        <strain evidence="1">Vibrio tapetis CECT4600</strain>
        <plasmid evidence="3">Plasmid p</plasmid>
    </source>
</reference>
<keyword evidence="2" id="KW-0614">Plasmid</keyword>
<evidence type="ECO:0000313" key="3">
    <source>
        <dbReference type="Proteomes" id="UP000235828"/>
    </source>
</evidence>
<name>A0A2N8ZHU3_9VIBR</name>
<dbReference type="KEGG" id="vta:P0085"/>
<geneLocation type="plasmid" evidence="2">
    <name>P</name>
</geneLocation>
<dbReference type="EMBL" id="LT960613">
    <property type="protein sequence ID" value="SON53529.1"/>
    <property type="molecule type" value="Genomic_DNA"/>
</dbReference>
<keyword evidence="3" id="KW-1185">Reference proteome</keyword>
<geneLocation type="plasmid" evidence="3">
    <name>p</name>
</geneLocation>
<sequence length="203" mass="23088">MGLIGITAIGHGGILGYIDWRKGRKNLDVIKGENGEVEVKDLDSGEVKKTTNEVVKLSSDSTITAQLQRIFVEPFERLDLDRVFVSQNNQTTIAFPKTRAETLFEGATEEQLDNWTLDHLVSVEQVSLTPEGKWRVYVHGHKRAVTATMVDEAFQNRIDQGAVTFRTKDKMEVLLEKDVTRKGVRKTNTYTIHKVNKHWHVDQ</sequence>
<dbReference type="AlphaFoldDB" id="A0A2N8ZHU3"/>
<organism evidence="1 3">
    <name type="scientific">Vibrio tapetis subsp. tapetis</name>
    <dbReference type="NCBI Taxonomy" id="1671868"/>
    <lineage>
        <taxon>Bacteria</taxon>
        <taxon>Pseudomonadati</taxon>
        <taxon>Pseudomonadota</taxon>
        <taxon>Gammaproteobacteria</taxon>
        <taxon>Vibrionales</taxon>
        <taxon>Vibrionaceae</taxon>
        <taxon>Vibrio</taxon>
    </lineage>
</organism>
<evidence type="ECO:0000313" key="2">
    <source>
        <dbReference type="EMBL" id="SON53529.1"/>
    </source>
</evidence>
<dbReference type="Proteomes" id="UP000235828">
    <property type="component" value="Plasmid P"/>
</dbReference>
<dbReference type="Proteomes" id="UP000235828">
    <property type="component" value="Chromosome A"/>
</dbReference>